<feature type="coiled-coil region" evidence="4">
    <location>
        <begin position="785"/>
        <end position="812"/>
    </location>
</feature>
<evidence type="ECO:0000256" key="5">
    <source>
        <dbReference type="SAM" id="MobiDB-lite"/>
    </source>
</evidence>
<dbReference type="Pfam" id="PF07926">
    <property type="entry name" value="TPR_MLP1_2"/>
    <property type="match status" value="1"/>
</dbReference>
<evidence type="ECO:0000256" key="2">
    <source>
        <dbReference type="ARBA" id="ARBA00023054"/>
    </source>
</evidence>
<evidence type="ECO:0000256" key="3">
    <source>
        <dbReference type="ARBA" id="ARBA00023242"/>
    </source>
</evidence>
<feature type="compositionally biased region" description="Acidic residues" evidence="5">
    <location>
        <begin position="1977"/>
        <end position="2014"/>
    </location>
</feature>
<dbReference type="InterPro" id="IPR057577">
    <property type="entry name" value="Nucleoprot-TPR/MLP1_dom"/>
</dbReference>
<feature type="domain" description="Nucleoprotein TPR/MPL1" evidence="7">
    <location>
        <begin position="203"/>
        <end position="281"/>
    </location>
</feature>
<evidence type="ECO:0000259" key="8">
    <source>
        <dbReference type="Pfam" id="PF25785"/>
    </source>
</evidence>
<dbReference type="InterPro" id="IPR057974">
    <property type="entry name" value="NUA/TPR/MLP1-2-like_dom"/>
</dbReference>
<sequence>MEESPVTLDDQQRTRISTFLSIEAEDLSRLLEQLQNGDHARAALNKLVQQLNERALQSSEESWREKAEEAKAALATEKINFDQRLQFSETKLNALKQQLTATRQKLQASTKEAEEAGSKALELEAKLSGQQSGSVHANAEIESLKARVATLETEKRESLTALERKVSELDQVNEDYQAMSTRYQELKKETSKLESEAREAKASELNQKLQKQASQQELELATQRMTWLSSELEAKSNEFGSYRSEKTAQILQLQSDLDQARMEASASGQSNISLQKRLKEQQDKLEESIQKNKELYDQNVVQEEQFRVEIESQRRLGELWERAATDHKSRVTDLELTLEDMQRGLSNRESEYQETVNRLSEEKGELQISLEKSKMQIEQLKEERKRTDELLGKAGLLDPSGAPGLDFGQMGMLSPTAAIAGRLQKSGMSLTQVYTRYMDLQAEYIQLKSDNTQLQDSMNEIVKELSDGAPLIREQQLEYQRLQGHANELSAQLEAACREKEQISMDARKALAQLDGVVRERDLLHKENQDLDRQVQNLLWRLKAPNAPQSLAPASTLSISTGPSTDAEKVIDEHLVLFSNIQELQQQNKQLREIARKLTRDREEAEGTQAQARRKDEQDAIEEATQAIESLQEQLERQNLQIATYKSELEILSRIIKTTNIPGSSQPTKDVSPMVEKAKAGSERSQDGEALEYAKLLAELQKSFEAYRTETSIDNRVLKDQLQQAQGENSEYRIQLGRAKSQIEVASERYKLLSDNNTHLSFEMTELRKRCTFLQETATRHEISNQKLSSDLHTERDALARLKAEIGNLQAEKAAWKSFETRLLEDNEALAKEKGHLNDLLQTVQNMANELERGSTQTKRRLESSIASKEQEVETLKEKLKEEVETSKRMRDRREIEAKEWQDKINALTAEYQSSRESLIEAKTSLEHTNAKVADLSKQIKSREEQLAIYQQGPAGSQPTGATREEQLQAQVSQLRGDLARLQAEADAGREHLAQFQAISQTNEDRLAEMTATFDQFKKSHDEEIDNKSKTISTLETKLASVEEHSQSLTAELIKSQSELDEERTAWRKQKEDLEAKLAVLQRVEDRMNEMEAKYRQDLALQAAAAQEAHDNYQRELLNHARDMETLSKLKEDHVAQTADLEKYRAAAETAISNLQAAELSWDSQKTVLQKNLSEVEKRCAELKDQNDKLHRHLEDVSSQALTIQQRMNAPIPLSASADGASSEGAEGAAKGSLERQLAELHDVIRYVRNEKDIVVCQHELNLQESRRLKQQLEQANKSLEKTQALLVEERNKHQDVMVSKQQHEQLLEKIGQLNLLRESNTMLRAENEKLQKRVVELEESERELHRKLDPLNAEVRDMKAELESRRSELKDVAEDRDRWRTRTTEIMNKHDRIDPTEFKELQEAVDKFKAQAAESETTIAGLKTEQEAIQARLQDTTLRLSKATLHAQAWRKRHVEEAAKLEVVQKESDAAKKRLAEMEKSTEDAGKMSHEKEHVQRLLDGAVKEKEKLEADHKALSETFEQLKVKLNDSIARNKRLVIRVKDSEEKLRNVGEGGATSTDTQAAVAAAVKEKETEMQAAVQKVQVELTEKHDAALKASEQALGFRHKLKVDVLEKEIQNLKGRLASSETNGVSEPAAKPAAPTGSLSSSAPAFTPKAAAIAGANPARPTHPVRVNRPGLGAGGLPPRPGMAPSAQPTPGPGQSRLRPPPGTRYPASTAASSTTSQPTSATPSPRPPAATVTPVPALTPEPVATITATPAPTSAPAASSTPSTAASAAGHSSRLLLRRRKESELAANVEQPAGTTSLVATSTEATSGTGSPSLRPTVVGTSAPETRAAPISIKRQRPLPVVENSPEEVPEESGAETSLQSSAELEEGEMEDEAMHDQDEQADASEAKLLEEDVEQQEQHEQQEHQEQQEQPEQPEQQDSLEQVDQPEQPEQQQPEGAQSLALDHSLEDELDEGVDATYGTPGATELTGDDEEDVQGDVEEGDLEPELEVQTEHDEDTADAEAAV</sequence>
<dbReference type="GO" id="GO:0005643">
    <property type="term" value="C:nuclear pore"/>
    <property type="evidence" value="ECO:0007669"/>
    <property type="project" value="TreeGrafter"/>
</dbReference>
<feature type="compositionally biased region" description="Acidic residues" evidence="5">
    <location>
        <begin position="1854"/>
        <end position="1863"/>
    </location>
</feature>
<feature type="coiled-coil region" evidence="4">
    <location>
        <begin position="437"/>
        <end position="506"/>
    </location>
</feature>
<feature type="compositionally biased region" description="Low complexity" evidence="5">
    <location>
        <begin position="1918"/>
        <end position="1927"/>
    </location>
</feature>
<keyword evidence="3" id="KW-0539">Nucleus</keyword>
<dbReference type="Pfam" id="PF25481">
    <property type="entry name" value="Nucleoprot-TPR"/>
    <property type="match status" value="1"/>
</dbReference>
<dbReference type="Proteomes" id="UP000738359">
    <property type="component" value="Unassembled WGS sequence"/>
</dbReference>
<feature type="coiled-coil region" evidence="4">
    <location>
        <begin position="356"/>
        <end position="390"/>
    </location>
</feature>
<keyword evidence="10" id="KW-1185">Reference proteome</keyword>
<feature type="coiled-coil region" evidence="4">
    <location>
        <begin position="85"/>
        <end position="305"/>
    </location>
</feature>
<evidence type="ECO:0000256" key="1">
    <source>
        <dbReference type="ARBA" id="ARBA00004123"/>
    </source>
</evidence>
<feature type="compositionally biased region" description="Low complexity" evidence="5">
    <location>
        <begin position="1809"/>
        <end position="1822"/>
    </location>
</feature>
<feature type="region of interest" description="Disordered" evidence="5">
    <location>
        <begin position="600"/>
        <end position="620"/>
    </location>
</feature>
<feature type="compositionally biased region" description="Pro residues" evidence="5">
    <location>
        <begin position="1686"/>
        <end position="1700"/>
    </location>
</feature>
<dbReference type="InterPro" id="IPR012929">
    <property type="entry name" value="Nucleoprot-TPR/MLP1-2_dom"/>
</dbReference>
<dbReference type="GO" id="GO:0006406">
    <property type="term" value="P:mRNA export from nucleus"/>
    <property type="evidence" value="ECO:0007669"/>
    <property type="project" value="TreeGrafter"/>
</dbReference>
<dbReference type="GO" id="GO:0006606">
    <property type="term" value="P:protein import into nucleus"/>
    <property type="evidence" value="ECO:0007669"/>
    <property type="project" value="InterPro"/>
</dbReference>
<dbReference type="PANTHER" id="PTHR18898">
    <property type="entry name" value="NUCLEOPROTEIN TPR-RELATED"/>
    <property type="match status" value="1"/>
</dbReference>
<gene>
    <name evidence="9" type="ORF">BGZ70_000487</name>
</gene>
<evidence type="ECO:0000256" key="4">
    <source>
        <dbReference type="SAM" id="Coils"/>
    </source>
</evidence>
<reference evidence="9" key="1">
    <citation type="journal article" date="2020" name="Fungal Divers.">
        <title>Resolving the Mortierellaceae phylogeny through synthesis of multi-gene phylogenetics and phylogenomics.</title>
        <authorList>
            <person name="Vandepol N."/>
            <person name="Liber J."/>
            <person name="Desiro A."/>
            <person name="Na H."/>
            <person name="Kennedy M."/>
            <person name="Barry K."/>
            <person name="Grigoriev I.V."/>
            <person name="Miller A.N."/>
            <person name="O'Donnell K."/>
            <person name="Stajich J.E."/>
            <person name="Bonito G."/>
        </authorList>
    </citation>
    <scope>NUCLEOTIDE SEQUENCE</scope>
    <source>
        <strain evidence="9">CK1249</strain>
    </source>
</reference>
<comment type="subcellular location">
    <subcellularLocation>
        <location evidence="1">Nucleus</location>
    </subcellularLocation>
</comment>
<keyword evidence="2 4" id="KW-0175">Coiled coil</keyword>
<name>A0A9P6IXW8_MORAP</name>
<feature type="domain" description="Nucleoprotein TPR/MLP1-2" evidence="6">
    <location>
        <begin position="1074"/>
        <end position="1197"/>
    </location>
</feature>
<feature type="region of interest" description="Disordered" evidence="5">
    <location>
        <begin position="1663"/>
        <end position="2014"/>
    </location>
</feature>
<dbReference type="GO" id="GO:0017056">
    <property type="term" value="F:structural constituent of nuclear pore"/>
    <property type="evidence" value="ECO:0007669"/>
    <property type="project" value="TreeGrafter"/>
</dbReference>
<feature type="coiled-coil region" evidence="4">
    <location>
        <begin position="1462"/>
        <end position="1527"/>
    </location>
</feature>
<evidence type="ECO:0000313" key="9">
    <source>
        <dbReference type="EMBL" id="KAF9952764.1"/>
    </source>
</evidence>
<evidence type="ECO:0000259" key="6">
    <source>
        <dbReference type="Pfam" id="PF07926"/>
    </source>
</evidence>
<feature type="coiled-coil region" evidence="4">
    <location>
        <begin position="1263"/>
        <end position="1426"/>
    </location>
</feature>
<proteinExistence type="predicted"/>
<evidence type="ECO:0000313" key="10">
    <source>
        <dbReference type="Proteomes" id="UP000738359"/>
    </source>
</evidence>
<feature type="coiled-coil region" evidence="4">
    <location>
        <begin position="837"/>
        <end position="985"/>
    </location>
</feature>
<comment type="caution">
    <text evidence="9">The sequence shown here is derived from an EMBL/GenBank/DDBJ whole genome shotgun (WGS) entry which is preliminary data.</text>
</comment>
<dbReference type="OrthoDB" id="343070at2759"/>
<dbReference type="EMBL" id="JAAAHY010001094">
    <property type="protein sequence ID" value="KAF9952764.1"/>
    <property type="molecule type" value="Genomic_DNA"/>
</dbReference>
<accession>A0A9P6IXW8</accession>
<evidence type="ECO:0008006" key="11">
    <source>
        <dbReference type="Google" id="ProtNLM"/>
    </source>
</evidence>
<feature type="compositionally biased region" description="Low complexity" evidence="5">
    <location>
        <begin position="1715"/>
        <end position="1784"/>
    </location>
</feature>
<feature type="compositionally biased region" description="Basic and acidic residues" evidence="5">
    <location>
        <begin position="1882"/>
        <end position="1917"/>
    </location>
</feature>
<dbReference type="PANTHER" id="PTHR18898:SF2">
    <property type="entry name" value="NUCLEOPROTEIN TPR"/>
    <property type="match status" value="1"/>
</dbReference>
<feature type="coiled-coil region" evidence="4">
    <location>
        <begin position="1018"/>
        <end position="1200"/>
    </location>
</feature>
<dbReference type="Pfam" id="PF25785">
    <property type="entry name" value="TPR"/>
    <property type="match status" value="1"/>
</dbReference>
<evidence type="ECO:0000259" key="7">
    <source>
        <dbReference type="Pfam" id="PF25481"/>
    </source>
</evidence>
<feature type="compositionally biased region" description="Low complexity" evidence="5">
    <location>
        <begin position="1935"/>
        <end position="1945"/>
    </location>
</feature>
<protein>
    <recommendedName>
        <fullName evidence="11">Nucleoprotein TPR/MLP1 domain-containing protein</fullName>
    </recommendedName>
</protein>
<organism evidence="9 10">
    <name type="scientific">Mortierella alpina</name>
    <name type="common">Oleaginous fungus</name>
    <name type="synonym">Mortierella renispora</name>
    <dbReference type="NCBI Taxonomy" id="64518"/>
    <lineage>
        <taxon>Eukaryota</taxon>
        <taxon>Fungi</taxon>
        <taxon>Fungi incertae sedis</taxon>
        <taxon>Mucoromycota</taxon>
        <taxon>Mortierellomycotina</taxon>
        <taxon>Mortierellomycetes</taxon>
        <taxon>Mortierellales</taxon>
        <taxon>Mortierellaceae</taxon>
        <taxon>Mortierella</taxon>
    </lineage>
</organism>
<feature type="coiled-coil region" evidence="4">
    <location>
        <begin position="715"/>
        <end position="742"/>
    </location>
</feature>
<feature type="region of interest" description="Disordered" evidence="5">
    <location>
        <begin position="1625"/>
        <end position="1651"/>
    </location>
</feature>
<feature type="domain" description="NUA/TPR/MLP1-2-like" evidence="8">
    <location>
        <begin position="507"/>
        <end position="606"/>
    </location>
</feature>